<gene>
    <name evidence="2" type="ORF">DYB32_004290</name>
</gene>
<keyword evidence="1" id="KW-0812">Transmembrane</keyword>
<feature type="transmembrane region" description="Helical" evidence="1">
    <location>
        <begin position="148"/>
        <end position="167"/>
    </location>
</feature>
<evidence type="ECO:0000313" key="3">
    <source>
        <dbReference type="Proteomes" id="UP000285060"/>
    </source>
</evidence>
<keyword evidence="3" id="KW-1185">Reference proteome</keyword>
<accession>A0A3R7D1G5</accession>
<sequence>MPTYCPRRLIADSFPDDPYAAMDATGTSCVRVSGPGNCSSLGLCERKATCYWPPPTDNREPYFSAAVVDAATEWVHTGYSKCGKLVPALVFVFFSLVPRGSAQASLGGAMNAASALLTMVQTRATASQTSLQSAWDIFKRIAQYRVEAILALFVLGLVGALLGSYRMSGVSGCFTLSTFGVSAAIADQYIAQAAATTPGLTRANIQTPWVLYSMPDAGQACAVSPTTAATCFMASYCNPTTTCLVDFTRAHDYKVAVDQIELELQQVQVKSPFLDFPSWYCASKTYSMALSNACRWRQGDFAGAAPVVHSPSWPGSLPPIRDMALQYTAALVALGNGPLRALQNGAVGNMLLHVDQVKCSMQCSWLAKSTNLLYTSVCSNLVGSTLTVSLCIFLMCFSLLPMIVMAIVLEKRLRGKTKVKVG</sequence>
<dbReference type="EMBL" id="QUSY01000311">
    <property type="protein sequence ID" value="RHY30482.1"/>
    <property type="molecule type" value="Genomic_DNA"/>
</dbReference>
<proteinExistence type="predicted"/>
<name>A0A3R7D1G5_9STRA</name>
<evidence type="ECO:0000313" key="2">
    <source>
        <dbReference type="EMBL" id="RHY30482.1"/>
    </source>
</evidence>
<dbReference type="Proteomes" id="UP000285060">
    <property type="component" value="Unassembled WGS sequence"/>
</dbReference>
<comment type="caution">
    <text evidence="2">The sequence shown here is derived from an EMBL/GenBank/DDBJ whole genome shotgun (WGS) entry which is preliminary data.</text>
</comment>
<dbReference type="VEuPathDB" id="FungiDB:H310_08488"/>
<evidence type="ECO:0000256" key="1">
    <source>
        <dbReference type="SAM" id="Phobius"/>
    </source>
</evidence>
<keyword evidence="1" id="KW-0472">Membrane</keyword>
<feature type="transmembrane region" description="Helical" evidence="1">
    <location>
        <begin position="386"/>
        <end position="409"/>
    </location>
</feature>
<protein>
    <submittedName>
        <fullName evidence="2">Uncharacterized protein</fullName>
    </submittedName>
</protein>
<dbReference type="AlphaFoldDB" id="A0A3R7D1G5"/>
<reference evidence="2 3" key="1">
    <citation type="submission" date="2018-08" db="EMBL/GenBank/DDBJ databases">
        <title>Aphanomyces genome sequencing and annotation.</title>
        <authorList>
            <person name="Minardi D."/>
            <person name="Oidtmann B."/>
            <person name="Van Der Giezen M."/>
            <person name="Studholme D.J."/>
        </authorList>
    </citation>
    <scope>NUCLEOTIDE SEQUENCE [LARGE SCALE GENOMIC DNA]</scope>
    <source>
        <strain evidence="2 3">NJM0002</strain>
    </source>
</reference>
<organism evidence="2 3">
    <name type="scientific">Aphanomyces invadans</name>
    <dbReference type="NCBI Taxonomy" id="157072"/>
    <lineage>
        <taxon>Eukaryota</taxon>
        <taxon>Sar</taxon>
        <taxon>Stramenopiles</taxon>
        <taxon>Oomycota</taxon>
        <taxon>Saprolegniomycetes</taxon>
        <taxon>Saprolegniales</taxon>
        <taxon>Verrucalvaceae</taxon>
        <taxon>Aphanomyces</taxon>
    </lineage>
</organism>
<keyword evidence="1" id="KW-1133">Transmembrane helix</keyword>